<dbReference type="EMBL" id="WUEY01000006">
    <property type="protein sequence ID" value="NEI71026.1"/>
    <property type="molecule type" value="Genomic_DNA"/>
</dbReference>
<evidence type="ECO:0000256" key="1">
    <source>
        <dbReference type="SAM" id="MobiDB-lite"/>
    </source>
</evidence>
<dbReference type="InterPro" id="IPR055570">
    <property type="entry name" value="DUF7146"/>
</dbReference>
<gene>
    <name evidence="4" type="ORF">GR212_15715</name>
</gene>
<proteinExistence type="predicted"/>
<sequence>MSVAFRDDSAELARRLEDDMEAVLNEYWPGWVKTRVKSQDVALLTPRIKIDPKSGKKSKRPTSSFTLNLSGERRGQWYRFSQGLGGGMLGLLYYGEFGNVPNSKTDWAEAYKLARKFLGITREHEKSIEDQDARAARRAKEKRDRDERERRDAEERAAKDAARTYTAQEVFGQSQDLHGSQGEAYLVGRGIPPVETWPWNCSSTIRFHPSLRYELDPEVGRLPAIVAAVLDPFGSLIAVWQIFLDPLKPIKANVINPKVGRGPAGGGAVRIGGDAERVGGCEGLETGLGLWALEGFRMPVWSMLSTSGMMAFEAPIFLKRLSIYHDGDKGVIQNGRILKPPGTNAADVLAEHMAAVGVGTNRNEMPILGDGLDLLQTRNELERKK</sequence>
<dbReference type="Pfam" id="PF13362">
    <property type="entry name" value="Toprim_3"/>
    <property type="match status" value="1"/>
</dbReference>
<accession>A0A6L9U9Q6</accession>
<reference evidence="4 5" key="1">
    <citation type="submission" date="2019-12" db="EMBL/GenBank/DDBJ databases">
        <title>Rhizobium genotypes associated with high levels of biological nitrogen fixation by grain legumes in a temperate-maritime cropping system.</title>
        <authorList>
            <person name="Maluk M."/>
            <person name="Francesc Ferrando Molina F."/>
            <person name="Lopez Del Egido L."/>
            <person name="Lafos M."/>
            <person name="Langarica-Fuentes A."/>
            <person name="Gebre Yohannes G."/>
            <person name="Young M.W."/>
            <person name="Martin P."/>
            <person name="Gantlett R."/>
            <person name="Kenicer G."/>
            <person name="Hawes C."/>
            <person name="Begg G.S."/>
            <person name="Quilliam R.S."/>
            <person name="Squire G.R."/>
            <person name="Poole P.S."/>
            <person name="Young P.W."/>
            <person name="Iannetta P.M."/>
            <person name="James E.K."/>
        </authorList>
    </citation>
    <scope>NUCLEOTIDE SEQUENCE [LARGE SCALE GENOMIC DNA]</scope>
    <source>
        <strain evidence="4 5">JHI1118</strain>
    </source>
</reference>
<dbReference type="Proteomes" id="UP000483035">
    <property type="component" value="Unassembled WGS sequence"/>
</dbReference>
<comment type="caution">
    <text evidence="4">The sequence shown here is derived from an EMBL/GenBank/DDBJ whole genome shotgun (WGS) entry which is preliminary data.</text>
</comment>
<dbReference type="AlphaFoldDB" id="A0A6L9U9Q6"/>
<evidence type="ECO:0000259" key="2">
    <source>
        <dbReference type="Pfam" id="PF13362"/>
    </source>
</evidence>
<feature type="compositionally biased region" description="Basic and acidic residues" evidence="1">
    <location>
        <begin position="141"/>
        <end position="159"/>
    </location>
</feature>
<feature type="domain" description="Toprim" evidence="2">
    <location>
        <begin position="281"/>
        <end position="359"/>
    </location>
</feature>
<name>A0A6L9U9Q6_9HYPH</name>
<feature type="region of interest" description="Disordered" evidence="1">
    <location>
        <begin position="128"/>
        <end position="159"/>
    </location>
</feature>
<protein>
    <submittedName>
        <fullName evidence="4">Uncharacterized protein</fullName>
    </submittedName>
</protein>
<dbReference type="InterPro" id="IPR006171">
    <property type="entry name" value="TOPRIM_dom"/>
</dbReference>
<dbReference type="Pfam" id="PF23639">
    <property type="entry name" value="DUF7146"/>
    <property type="match status" value="1"/>
</dbReference>
<evidence type="ECO:0000259" key="3">
    <source>
        <dbReference type="Pfam" id="PF23639"/>
    </source>
</evidence>
<organism evidence="4 5">
    <name type="scientific">Rhizobium lusitanum</name>
    <dbReference type="NCBI Taxonomy" id="293958"/>
    <lineage>
        <taxon>Bacteria</taxon>
        <taxon>Pseudomonadati</taxon>
        <taxon>Pseudomonadota</taxon>
        <taxon>Alphaproteobacteria</taxon>
        <taxon>Hyphomicrobiales</taxon>
        <taxon>Rhizobiaceae</taxon>
        <taxon>Rhizobium/Agrobacterium group</taxon>
        <taxon>Rhizobium</taxon>
    </lineage>
</organism>
<evidence type="ECO:0000313" key="5">
    <source>
        <dbReference type="Proteomes" id="UP000483035"/>
    </source>
</evidence>
<feature type="domain" description="DUF7146" evidence="3">
    <location>
        <begin position="163"/>
        <end position="271"/>
    </location>
</feature>
<evidence type="ECO:0000313" key="4">
    <source>
        <dbReference type="EMBL" id="NEI71026.1"/>
    </source>
</evidence>